<dbReference type="WBParaSite" id="Gr19_v10_g8408.t1">
    <property type="protein sequence ID" value="Gr19_v10_g8408.t1"/>
    <property type="gene ID" value="Gr19_v10_g8408"/>
</dbReference>
<protein>
    <submittedName>
        <fullName evidence="3">Uncharacterized protein</fullName>
    </submittedName>
</protein>
<sequence>MRTEASGPCGHKALTRIAFSHQNPDGIASRRQQQIPPAQRRPPHHYGICEPRTDIRPGGPDIGRPAASPPATD</sequence>
<evidence type="ECO:0000313" key="3">
    <source>
        <dbReference type="WBParaSite" id="Gr19_v10_g8408.t1"/>
    </source>
</evidence>
<evidence type="ECO:0000256" key="1">
    <source>
        <dbReference type="SAM" id="MobiDB-lite"/>
    </source>
</evidence>
<name>A0A914I8A9_GLORO</name>
<dbReference type="Proteomes" id="UP000887572">
    <property type="component" value="Unplaced"/>
</dbReference>
<accession>A0A914I8A9</accession>
<dbReference type="AlphaFoldDB" id="A0A914I8A9"/>
<keyword evidence="2" id="KW-1185">Reference proteome</keyword>
<reference evidence="3" key="1">
    <citation type="submission" date="2022-11" db="UniProtKB">
        <authorList>
            <consortium name="WormBaseParasite"/>
        </authorList>
    </citation>
    <scope>IDENTIFICATION</scope>
</reference>
<proteinExistence type="predicted"/>
<feature type="region of interest" description="Disordered" evidence="1">
    <location>
        <begin position="24"/>
        <end position="73"/>
    </location>
</feature>
<evidence type="ECO:0000313" key="2">
    <source>
        <dbReference type="Proteomes" id="UP000887572"/>
    </source>
</evidence>
<organism evidence="2 3">
    <name type="scientific">Globodera rostochiensis</name>
    <name type="common">Golden nematode worm</name>
    <name type="synonym">Heterodera rostochiensis</name>
    <dbReference type="NCBI Taxonomy" id="31243"/>
    <lineage>
        <taxon>Eukaryota</taxon>
        <taxon>Metazoa</taxon>
        <taxon>Ecdysozoa</taxon>
        <taxon>Nematoda</taxon>
        <taxon>Chromadorea</taxon>
        <taxon>Rhabditida</taxon>
        <taxon>Tylenchina</taxon>
        <taxon>Tylenchomorpha</taxon>
        <taxon>Tylenchoidea</taxon>
        <taxon>Heteroderidae</taxon>
        <taxon>Heteroderinae</taxon>
        <taxon>Globodera</taxon>
    </lineage>
</organism>